<dbReference type="RefSeq" id="WP_079539140.1">
    <property type="nucleotide sequence ID" value="NZ_CP171111.1"/>
</dbReference>
<evidence type="ECO:0000256" key="1">
    <source>
        <dbReference type="ARBA" id="ARBA00006284"/>
    </source>
</evidence>
<keyword evidence="3 4" id="KW-0418">Kinase</keyword>
<evidence type="ECO:0000256" key="3">
    <source>
        <dbReference type="ARBA" id="ARBA00022777"/>
    </source>
</evidence>
<dbReference type="PIRSF" id="PIRSF006078">
    <property type="entry name" value="GlxK"/>
    <property type="match status" value="1"/>
</dbReference>
<dbReference type="InterPro" id="IPR018193">
    <property type="entry name" value="Glyc_kinase_flavodox-like_fold"/>
</dbReference>
<dbReference type="SUPFAM" id="SSF110738">
    <property type="entry name" value="Glycerate kinase I"/>
    <property type="match status" value="1"/>
</dbReference>
<dbReference type="InterPro" id="IPR004381">
    <property type="entry name" value="Glycerate_kinase"/>
</dbReference>
<dbReference type="InterPro" id="IPR036129">
    <property type="entry name" value="Glycerate_kinase_sf"/>
</dbReference>
<comment type="similarity">
    <text evidence="1 4">Belongs to the glycerate kinase type-1 family.</text>
</comment>
<dbReference type="Gene3D" id="3.90.1510.10">
    <property type="entry name" value="Glycerate kinase, domain 2"/>
    <property type="match status" value="1"/>
</dbReference>
<dbReference type="GO" id="GO:0031388">
    <property type="term" value="P:organic acid phosphorylation"/>
    <property type="evidence" value="ECO:0007669"/>
    <property type="project" value="UniProtKB-UniRule"/>
</dbReference>
<reference evidence="6" key="1">
    <citation type="submission" date="2016-04" db="EMBL/GenBank/DDBJ databases">
        <authorList>
            <person name="Tagini F."/>
        </authorList>
    </citation>
    <scope>NUCLEOTIDE SEQUENCE [LARGE SCALE GENOMIC DNA]</scope>
    <source>
        <strain evidence="6">CHUV0807</strain>
    </source>
</reference>
<dbReference type="GO" id="GO:0008887">
    <property type="term" value="F:glycerate kinase activity"/>
    <property type="evidence" value="ECO:0007669"/>
    <property type="project" value="UniProtKB-UniRule"/>
</dbReference>
<evidence type="ECO:0000313" key="6">
    <source>
        <dbReference type="Proteomes" id="UP000190837"/>
    </source>
</evidence>
<dbReference type="EMBL" id="FKLO01000016">
    <property type="protein sequence ID" value="SAM57573.1"/>
    <property type="molecule type" value="Genomic_DNA"/>
</dbReference>
<evidence type="ECO:0000256" key="4">
    <source>
        <dbReference type="PIRNR" id="PIRNR006078"/>
    </source>
</evidence>
<protein>
    <submittedName>
        <fullName evidence="5">Glycerate kinase</fullName>
        <ecNumber evidence="5">2.7.1.31</ecNumber>
    </submittedName>
</protein>
<dbReference type="NCBIfam" id="TIGR00045">
    <property type="entry name" value="glycerate kinase"/>
    <property type="match status" value="1"/>
</dbReference>
<accession>A0A1C3H261</accession>
<evidence type="ECO:0000313" key="5">
    <source>
        <dbReference type="EMBL" id="SAM57573.1"/>
    </source>
</evidence>
<dbReference type="Proteomes" id="UP000190837">
    <property type="component" value="Unassembled WGS sequence"/>
</dbReference>
<dbReference type="PANTHER" id="PTHR21599:SF0">
    <property type="entry name" value="GLYCERATE KINASE"/>
    <property type="match status" value="1"/>
</dbReference>
<evidence type="ECO:0000256" key="2">
    <source>
        <dbReference type="ARBA" id="ARBA00022679"/>
    </source>
</evidence>
<proteinExistence type="inferred from homology"/>
<dbReference type="EC" id="2.7.1.31" evidence="5"/>
<dbReference type="Gene3D" id="3.40.50.10350">
    <property type="entry name" value="Glycerate kinase, domain 1"/>
    <property type="match status" value="1"/>
</dbReference>
<dbReference type="AlphaFoldDB" id="A0A1C3H261"/>
<name>A0A1C3H261_9GAMM</name>
<organism evidence="5 6">
    <name type="scientific">Cardiobacterium hominis</name>
    <dbReference type="NCBI Taxonomy" id="2718"/>
    <lineage>
        <taxon>Bacteria</taxon>
        <taxon>Pseudomonadati</taxon>
        <taxon>Pseudomonadota</taxon>
        <taxon>Gammaproteobacteria</taxon>
        <taxon>Cardiobacteriales</taxon>
        <taxon>Cardiobacteriaceae</taxon>
        <taxon>Cardiobacterium</taxon>
    </lineage>
</organism>
<sequence length="377" mass="38062">MNLVIALDSYKESLSAADACAAVARGFRAIYPHADCRILPMADGGEGTTAALVAARGGDWQNITVQDPLGRAITACYGRLPDGSAVMEMAEAAGLHRLTPSERNPRHTSTYGVGEMLCHALDHGSRHIILGIGGSATNDGGAGMLQALGAHLYDANGHELPRGGVALARLHHADFSGLHPALQTVTLDVACDVNNPLCGTNGASAIFGPQKGADAAAVAELDAALAHYAAVLTASGMPDQREQPGAGAAGGLGYALALLGARLTSGIGLVMQAAGLAAALQDADLVITGEGRLDGQTRLGKVPLGVLRLAQQHGVPVIAIAGVLGAGAETLTDEGFTAIFPSIAALAPLDKTLAQGGENLERTARQIAAVLALGGQI</sequence>
<dbReference type="InterPro" id="IPR018197">
    <property type="entry name" value="Glycerate_kinase_RE-like"/>
</dbReference>
<keyword evidence="2 4" id="KW-0808">Transferase</keyword>
<gene>
    <name evidence="5" type="ORF">CHUV0807_0316</name>
</gene>
<dbReference type="Pfam" id="PF02595">
    <property type="entry name" value="Gly_kinase"/>
    <property type="match status" value="1"/>
</dbReference>
<dbReference type="PANTHER" id="PTHR21599">
    <property type="entry name" value="GLYCERATE KINASE"/>
    <property type="match status" value="1"/>
</dbReference>